<dbReference type="InterPro" id="IPR026444">
    <property type="entry name" value="Secre_tail"/>
</dbReference>
<dbReference type="InterPro" id="IPR056822">
    <property type="entry name" value="TEN_NHL"/>
</dbReference>
<dbReference type="Pfam" id="PF18962">
    <property type="entry name" value="Por_Secre_tail"/>
    <property type="match status" value="1"/>
</dbReference>
<dbReference type="EMBL" id="QCZI01000015">
    <property type="protein sequence ID" value="PWA04341.1"/>
    <property type="molecule type" value="Genomic_DNA"/>
</dbReference>
<comment type="caution">
    <text evidence="6">The sequence shown here is derived from an EMBL/GenBank/DDBJ whole genome shotgun (WGS) entry which is preliminary data.</text>
</comment>
<evidence type="ECO:0000313" key="7">
    <source>
        <dbReference type="Proteomes" id="UP000245449"/>
    </source>
</evidence>
<keyword evidence="1" id="KW-0732">Signal</keyword>
<dbReference type="OrthoDB" id="791543at2"/>
<dbReference type="CDD" id="cd14953">
    <property type="entry name" value="NHL_like_1"/>
    <property type="match status" value="1"/>
</dbReference>
<protein>
    <submittedName>
        <fullName evidence="6">Uncharacterized protein</fullName>
    </submittedName>
</protein>
<dbReference type="Proteomes" id="UP000245449">
    <property type="component" value="Unassembled WGS sequence"/>
</dbReference>
<dbReference type="RefSeq" id="WP_116725480.1">
    <property type="nucleotide sequence ID" value="NZ_QCZI01000015.1"/>
</dbReference>
<feature type="domain" description="Teneurin NHL" evidence="5">
    <location>
        <begin position="34"/>
        <end position="81"/>
    </location>
</feature>
<reference evidence="6 7" key="1">
    <citation type="submission" date="2018-04" db="EMBL/GenBank/DDBJ databases">
        <title>Flavobacterium sp. nov., isolated from glacier ice.</title>
        <authorList>
            <person name="Liu Q."/>
            <person name="Xin Y.-H."/>
        </authorList>
    </citation>
    <scope>NUCLEOTIDE SEQUENCE [LARGE SCALE GENOMIC DNA]</scope>
    <source>
        <strain evidence="6 7">RB1R5</strain>
    </source>
</reference>
<evidence type="ECO:0000259" key="4">
    <source>
        <dbReference type="Pfam" id="PF18962"/>
    </source>
</evidence>
<dbReference type="InterPro" id="IPR001258">
    <property type="entry name" value="NHL_repeat"/>
</dbReference>
<evidence type="ECO:0000256" key="1">
    <source>
        <dbReference type="ARBA" id="ARBA00022729"/>
    </source>
</evidence>
<dbReference type="InterPro" id="IPR011042">
    <property type="entry name" value="6-blade_b-propeller_TolB-like"/>
</dbReference>
<evidence type="ECO:0000256" key="2">
    <source>
        <dbReference type="ARBA" id="ARBA00022737"/>
    </source>
</evidence>
<feature type="repeat" description="NHL" evidence="3">
    <location>
        <begin position="92"/>
        <end position="123"/>
    </location>
</feature>
<proteinExistence type="predicted"/>
<name>A0A2U1JGT6_9FLAO</name>
<feature type="domain" description="Secretion system C-terminal sorting" evidence="4">
    <location>
        <begin position="351"/>
        <end position="422"/>
    </location>
</feature>
<evidence type="ECO:0000259" key="5">
    <source>
        <dbReference type="Pfam" id="PF25021"/>
    </source>
</evidence>
<dbReference type="PANTHER" id="PTHR13833:SF71">
    <property type="entry name" value="NHL DOMAIN-CONTAINING PROTEIN"/>
    <property type="match status" value="1"/>
</dbReference>
<dbReference type="NCBIfam" id="TIGR04183">
    <property type="entry name" value="Por_Secre_tail"/>
    <property type="match status" value="1"/>
</dbReference>
<dbReference type="Pfam" id="PF01436">
    <property type="entry name" value="NHL"/>
    <property type="match status" value="2"/>
</dbReference>
<sequence>MKKFFLITILFNLTTQAQQVSTLAGSIQGYADGTGSQASLNAPRGIAIDAGGNLYFCDTQNNRIRKVTQSGIVTTIAGSTQGYADGIGTSAQFYNPIGIALDSNGNIFIADTSNNRIRKITPDGVVSTYAGSTVGDSDGIGSQVHFQSPNSVTVDKSGNVYVCDGYNQKIKKIALNGQVTTIAGSTEGYADGIGTAAKFYYPFNIFLDTHGVLYIADNGNYKIRKMTIDGTVSTVAGSTLGYQDGLASTSQFFQPIGLTVDLDGNIYVGDRFNYKIRKISPNGIVSTVAGSSQGFADGFGNTAKFNLAEALVTDQYGTLYVTDANNYRIRKITLPPLNVEDNNLSTLNMKIYPNPTHKILNIELTNMLYLFSQIVITDIRGKKLFSQYLNFKSVSLDMSNYSKGIYFVSLIGKNNTISQRFILN</sequence>
<dbReference type="AlphaFoldDB" id="A0A2U1JGT6"/>
<keyword evidence="7" id="KW-1185">Reference proteome</keyword>
<gene>
    <name evidence="6" type="ORF">DB895_11325</name>
</gene>
<organism evidence="6 7">
    <name type="scientific">Flavobacterium psychrotolerans</name>
    <dbReference type="NCBI Taxonomy" id="2169410"/>
    <lineage>
        <taxon>Bacteria</taxon>
        <taxon>Pseudomonadati</taxon>
        <taxon>Bacteroidota</taxon>
        <taxon>Flavobacteriia</taxon>
        <taxon>Flavobacteriales</taxon>
        <taxon>Flavobacteriaceae</taxon>
        <taxon>Flavobacterium</taxon>
    </lineage>
</organism>
<dbReference type="Pfam" id="PF25021">
    <property type="entry name" value="TEN_NHL"/>
    <property type="match status" value="1"/>
</dbReference>
<feature type="repeat" description="NHL" evidence="3">
    <location>
        <begin position="145"/>
        <end position="176"/>
    </location>
</feature>
<dbReference type="SUPFAM" id="SSF101898">
    <property type="entry name" value="NHL repeat"/>
    <property type="match status" value="1"/>
</dbReference>
<accession>A0A2U1JGT6</accession>
<dbReference type="Gene3D" id="2.120.10.30">
    <property type="entry name" value="TolB, C-terminal domain"/>
    <property type="match status" value="5"/>
</dbReference>
<keyword evidence="2" id="KW-0677">Repeat</keyword>
<dbReference type="PROSITE" id="PS51125">
    <property type="entry name" value="NHL"/>
    <property type="match status" value="2"/>
</dbReference>
<dbReference type="PANTHER" id="PTHR13833">
    <property type="match status" value="1"/>
</dbReference>
<evidence type="ECO:0000313" key="6">
    <source>
        <dbReference type="EMBL" id="PWA04341.1"/>
    </source>
</evidence>
<evidence type="ECO:0000256" key="3">
    <source>
        <dbReference type="PROSITE-ProRule" id="PRU00504"/>
    </source>
</evidence>